<reference evidence="1" key="1">
    <citation type="submission" date="2022-12" db="EMBL/GenBank/DDBJ databases">
        <authorList>
            <person name="Alioto T."/>
            <person name="Alioto T."/>
            <person name="Gomez Garrido J."/>
        </authorList>
    </citation>
    <scope>NUCLEOTIDE SEQUENCE</scope>
</reference>
<name>A0AA35PC62_9SAUR</name>
<proteinExistence type="predicted"/>
<protein>
    <submittedName>
        <fullName evidence="1">Uncharacterized protein</fullName>
    </submittedName>
</protein>
<dbReference type="EMBL" id="OX395132">
    <property type="protein sequence ID" value="CAI5780520.1"/>
    <property type="molecule type" value="Genomic_DNA"/>
</dbReference>
<accession>A0AA35PC62</accession>
<sequence>MPQICWMKKQGRSSLLPENAVLAPLASPSSAHQFSPPLFPVPSISCFFFTASSLLSKEYSCFTPMLRVVLCLEVSSQPTHHLQKPQSMFLLPPSGERLLSKSPFS</sequence>
<organism evidence="1 2">
    <name type="scientific">Podarcis lilfordi</name>
    <name type="common">Lilford's wall lizard</name>
    <dbReference type="NCBI Taxonomy" id="74358"/>
    <lineage>
        <taxon>Eukaryota</taxon>
        <taxon>Metazoa</taxon>
        <taxon>Chordata</taxon>
        <taxon>Craniata</taxon>
        <taxon>Vertebrata</taxon>
        <taxon>Euteleostomi</taxon>
        <taxon>Lepidosauria</taxon>
        <taxon>Squamata</taxon>
        <taxon>Bifurcata</taxon>
        <taxon>Unidentata</taxon>
        <taxon>Episquamata</taxon>
        <taxon>Laterata</taxon>
        <taxon>Lacertibaenia</taxon>
        <taxon>Lacertidae</taxon>
        <taxon>Podarcis</taxon>
    </lineage>
</organism>
<evidence type="ECO:0000313" key="2">
    <source>
        <dbReference type="Proteomes" id="UP001178461"/>
    </source>
</evidence>
<dbReference type="Proteomes" id="UP001178461">
    <property type="component" value="Chromosome 7"/>
</dbReference>
<evidence type="ECO:0000313" key="1">
    <source>
        <dbReference type="EMBL" id="CAI5780520.1"/>
    </source>
</evidence>
<dbReference type="AlphaFoldDB" id="A0AA35PC62"/>
<gene>
    <name evidence="1" type="ORF">PODLI_1B030478</name>
</gene>
<keyword evidence="2" id="KW-1185">Reference proteome</keyword>